<dbReference type="InterPro" id="IPR017904">
    <property type="entry name" value="ADF/Cofilin"/>
</dbReference>
<dbReference type="EMBL" id="NDIQ01000001">
    <property type="protein sequence ID" value="PRT53591.1"/>
    <property type="molecule type" value="Genomic_DNA"/>
</dbReference>
<dbReference type="SUPFAM" id="SSF55753">
    <property type="entry name" value="Actin depolymerizing proteins"/>
    <property type="match status" value="1"/>
</dbReference>
<comment type="subcellular location">
    <subcellularLocation>
        <location evidence="1">Nucleus matrix</location>
    </subcellularLocation>
</comment>
<sequence>MRLPAIPKDATDITTTMSKSGVTLHDDALTAFNNFKLGGRKAETNYVIYVLSDDKTQIVVEKKGLASSYDEFVNELPENDCRYAVYDFEFELPNNEGKRNKIVFYTWSPDSSPLRSKMIYASSKDALRRALNGVAVDVQGTDFSEVDYDSVLERVSRGAFR</sequence>
<evidence type="ECO:0000259" key="6">
    <source>
        <dbReference type="PROSITE" id="PS51263"/>
    </source>
</evidence>
<evidence type="ECO:0000313" key="7">
    <source>
        <dbReference type="EMBL" id="PRT53591.1"/>
    </source>
</evidence>
<evidence type="ECO:0000256" key="4">
    <source>
        <dbReference type="ARBA" id="ARBA00023203"/>
    </source>
</evidence>
<evidence type="ECO:0000256" key="2">
    <source>
        <dbReference type="ARBA" id="ARBA00006844"/>
    </source>
</evidence>
<dbReference type="AlphaFoldDB" id="A0A2T0FF20"/>
<comment type="similarity">
    <text evidence="2">Belongs to the actin-binding proteins ADF family.</text>
</comment>
<evidence type="ECO:0000256" key="1">
    <source>
        <dbReference type="ARBA" id="ARBA00004109"/>
    </source>
</evidence>
<dbReference type="OrthoDB" id="10249245at2759"/>
<dbReference type="GO" id="GO:0003779">
    <property type="term" value="F:actin binding"/>
    <property type="evidence" value="ECO:0007669"/>
    <property type="project" value="UniProtKB-KW"/>
</dbReference>
<keyword evidence="8" id="KW-1185">Reference proteome</keyword>
<protein>
    <recommendedName>
        <fullName evidence="3">Cofilin</fullName>
    </recommendedName>
    <alternativeName>
        <fullName evidence="5">Actin-depolymerizing factor 1</fullName>
    </alternativeName>
</protein>
<dbReference type="Gene3D" id="3.40.20.10">
    <property type="entry name" value="Severin"/>
    <property type="match status" value="1"/>
</dbReference>
<dbReference type="GeneID" id="36514960"/>
<dbReference type="CDD" id="cd11286">
    <property type="entry name" value="ADF_cofilin_like"/>
    <property type="match status" value="1"/>
</dbReference>
<dbReference type="SMART" id="SM00102">
    <property type="entry name" value="ADF"/>
    <property type="match status" value="1"/>
</dbReference>
<organism evidence="7 8">
    <name type="scientific">Wickerhamiella sorbophila</name>
    <dbReference type="NCBI Taxonomy" id="45607"/>
    <lineage>
        <taxon>Eukaryota</taxon>
        <taxon>Fungi</taxon>
        <taxon>Dikarya</taxon>
        <taxon>Ascomycota</taxon>
        <taxon>Saccharomycotina</taxon>
        <taxon>Dipodascomycetes</taxon>
        <taxon>Dipodascales</taxon>
        <taxon>Trichomonascaceae</taxon>
        <taxon>Wickerhamiella</taxon>
    </lineage>
</organism>
<accession>A0A2T0FF20</accession>
<name>A0A2T0FF20_9ASCO</name>
<dbReference type="GO" id="GO:0030042">
    <property type="term" value="P:actin filament depolymerization"/>
    <property type="evidence" value="ECO:0007669"/>
    <property type="project" value="InterPro"/>
</dbReference>
<proteinExistence type="inferred from homology"/>
<dbReference type="GO" id="GO:0016363">
    <property type="term" value="C:nuclear matrix"/>
    <property type="evidence" value="ECO:0007669"/>
    <property type="project" value="UniProtKB-SubCell"/>
</dbReference>
<evidence type="ECO:0000256" key="3">
    <source>
        <dbReference type="ARBA" id="ARBA00015630"/>
    </source>
</evidence>
<dbReference type="STRING" id="45607.A0A2T0FF20"/>
<gene>
    <name evidence="7" type="ORF">B9G98_01211</name>
</gene>
<dbReference type="Pfam" id="PF00241">
    <property type="entry name" value="Cofilin_ADF"/>
    <property type="match status" value="1"/>
</dbReference>
<dbReference type="PROSITE" id="PS51263">
    <property type="entry name" value="ADF_H"/>
    <property type="match status" value="1"/>
</dbReference>
<dbReference type="Proteomes" id="UP000238350">
    <property type="component" value="Unassembled WGS sequence"/>
</dbReference>
<keyword evidence="4" id="KW-0009">Actin-binding</keyword>
<comment type="caution">
    <text evidence="7">The sequence shown here is derived from an EMBL/GenBank/DDBJ whole genome shotgun (WGS) entry which is preliminary data.</text>
</comment>
<feature type="domain" description="ADF-H" evidence="6">
    <location>
        <begin position="19"/>
        <end position="156"/>
    </location>
</feature>
<dbReference type="PANTHER" id="PTHR11913">
    <property type="entry name" value="COFILIN-RELATED"/>
    <property type="match status" value="1"/>
</dbReference>
<evidence type="ECO:0000256" key="5">
    <source>
        <dbReference type="ARBA" id="ARBA00032427"/>
    </source>
</evidence>
<reference evidence="7 8" key="1">
    <citation type="submission" date="2017-04" db="EMBL/GenBank/DDBJ databases">
        <title>Genome sequencing of [Candida] sorbophila.</title>
        <authorList>
            <person name="Ahn J.O."/>
        </authorList>
    </citation>
    <scope>NUCLEOTIDE SEQUENCE [LARGE SCALE GENOMIC DNA]</scope>
    <source>
        <strain evidence="7 8">DS02</strain>
    </source>
</reference>
<dbReference type="GO" id="GO:0015629">
    <property type="term" value="C:actin cytoskeleton"/>
    <property type="evidence" value="ECO:0007669"/>
    <property type="project" value="InterPro"/>
</dbReference>
<evidence type="ECO:0000313" key="8">
    <source>
        <dbReference type="Proteomes" id="UP000238350"/>
    </source>
</evidence>
<dbReference type="RefSeq" id="XP_024663537.1">
    <property type="nucleotide sequence ID" value="XM_024807769.1"/>
</dbReference>
<dbReference type="InterPro" id="IPR002108">
    <property type="entry name" value="ADF-H"/>
</dbReference>
<dbReference type="InterPro" id="IPR029006">
    <property type="entry name" value="ADF-H/Gelsolin-like_dom_sf"/>
</dbReference>